<evidence type="ECO:0000313" key="3">
    <source>
        <dbReference type="EMBL" id="SCY22186.1"/>
    </source>
</evidence>
<evidence type="ECO:0000313" key="4">
    <source>
        <dbReference type="Proteomes" id="UP000032414"/>
    </source>
</evidence>
<feature type="signal peptide" evidence="1">
    <location>
        <begin position="1"/>
        <end position="24"/>
    </location>
</feature>
<proteinExistence type="predicted"/>
<protein>
    <submittedName>
        <fullName evidence="2">Enhanced entry protein EnhB</fullName>
    </submittedName>
</protein>
<sequence length="179" mass="19835">MNTITKNLSLSLLLTLLSVGVANAKAGKEEKAEKEDGRPPIGCYNSGYQFELEALHLLPGGNGQNQSMYFLFNTLGQPVNLFQMRDEESSRSMYLNHVIGPHEWGILSTNEKKVKFICSVPNKKSPYGQVVDCAQTLRVCEYTNVRYGLNNRGNYWLANSSTRNGAVSAVVHYGIIPGM</sequence>
<dbReference type="Proteomes" id="UP000182998">
    <property type="component" value="Unassembled WGS sequence"/>
</dbReference>
<dbReference type="RefSeq" id="WP_045099934.1">
    <property type="nucleotide sequence ID" value="NZ_CP020614.1"/>
</dbReference>
<dbReference type="AlphaFoldDB" id="A0A098GGX5"/>
<reference evidence="4" key="2">
    <citation type="submission" date="2014-09" db="EMBL/GenBank/DDBJ databases">
        <authorList>
            <person name="Gomez-Valero L."/>
        </authorList>
    </citation>
    <scope>NUCLEOTIDE SEQUENCE [LARGE SCALE GENOMIC DNA]</scope>
    <source>
        <strain evidence="4">ATCC33218</strain>
    </source>
</reference>
<keyword evidence="1" id="KW-0732">Signal</keyword>
<dbReference type="Proteomes" id="UP000032414">
    <property type="component" value="Chromosome I"/>
</dbReference>
<keyword evidence="5" id="KW-1185">Reference proteome</keyword>
<accession>A0A098GGX5</accession>
<dbReference type="STRING" id="451.B6N58_03800"/>
<feature type="chain" id="PRO_5009750795" evidence="1">
    <location>
        <begin position="25"/>
        <end position="179"/>
    </location>
</feature>
<dbReference type="OrthoDB" id="5644080at2"/>
<gene>
    <name evidence="2" type="primary">enhB</name>
    <name evidence="2" type="ORF">LMI_2479</name>
    <name evidence="3" type="ORF">SAMN02982997_01119</name>
</gene>
<name>A0A098GGX5_LEGMI</name>
<reference evidence="2" key="1">
    <citation type="submission" date="2014-09" db="EMBL/GenBank/DDBJ databases">
        <authorList>
            <person name="GOMEZ-VALERO Laura"/>
        </authorList>
    </citation>
    <scope>NUCLEOTIDE SEQUENCE</scope>
    <source>
        <strain evidence="2">ATCC33218</strain>
    </source>
</reference>
<dbReference type="EMBL" id="FMVN01000005">
    <property type="protein sequence ID" value="SCY22186.1"/>
    <property type="molecule type" value="Genomic_DNA"/>
</dbReference>
<evidence type="ECO:0000256" key="1">
    <source>
        <dbReference type="SAM" id="SignalP"/>
    </source>
</evidence>
<dbReference type="HOGENOM" id="CLU_1432903_0_0_6"/>
<evidence type="ECO:0000313" key="2">
    <source>
        <dbReference type="EMBL" id="CEG61743.1"/>
    </source>
</evidence>
<dbReference type="EMBL" id="LN614830">
    <property type="protein sequence ID" value="CEG61743.1"/>
    <property type="molecule type" value="Genomic_DNA"/>
</dbReference>
<organism evidence="2 4">
    <name type="scientific">Legionella micdadei</name>
    <name type="common">Tatlockia micdadei</name>
    <dbReference type="NCBI Taxonomy" id="451"/>
    <lineage>
        <taxon>Bacteria</taxon>
        <taxon>Pseudomonadati</taxon>
        <taxon>Pseudomonadota</taxon>
        <taxon>Gammaproteobacteria</taxon>
        <taxon>Legionellales</taxon>
        <taxon>Legionellaceae</taxon>
        <taxon>Legionella</taxon>
    </lineage>
</organism>
<dbReference type="PATRIC" id="fig|451.8.peg.2778"/>
<dbReference type="KEGG" id="tmc:LMI_2479"/>
<reference evidence="3 5" key="3">
    <citation type="submission" date="2016-10" db="EMBL/GenBank/DDBJ databases">
        <authorList>
            <person name="Varghese N."/>
            <person name="Submissions S."/>
        </authorList>
    </citation>
    <scope>NUCLEOTIDE SEQUENCE [LARGE SCALE GENOMIC DNA]</scope>
    <source>
        <strain evidence="3 5">ATCC 33218</strain>
    </source>
</reference>
<evidence type="ECO:0000313" key="5">
    <source>
        <dbReference type="Proteomes" id="UP000182998"/>
    </source>
</evidence>